<organism evidence="1">
    <name type="scientific">Ensete ventricosum</name>
    <name type="common">Abyssinian banana</name>
    <name type="synonym">Musa ensete</name>
    <dbReference type="NCBI Taxonomy" id="4639"/>
    <lineage>
        <taxon>Eukaryota</taxon>
        <taxon>Viridiplantae</taxon>
        <taxon>Streptophyta</taxon>
        <taxon>Embryophyta</taxon>
        <taxon>Tracheophyta</taxon>
        <taxon>Spermatophyta</taxon>
        <taxon>Magnoliopsida</taxon>
        <taxon>Liliopsida</taxon>
        <taxon>Zingiberales</taxon>
        <taxon>Musaceae</taxon>
        <taxon>Ensete</taxon>
    </lineage>
</organism>
<dbReference type="EMBL" id="KV875636">
    <property type="protein sequence ID" value="RZR72153.1"/>
    <property type="molecule type" value="Genomic_DNA"/>
</dbReference>
<dbReference type="AlphaFoldDB" id="A0A444C8P6"/>
<accession>A0A444C8P6</accession>
<reference evidence="1" key="1">
    <citation type="journal article" date="2018" name="Data Brief">
        <title>Genome sequence data from 17 accessions of Ensete ventricosum, a staple food crop for millions in Ethiopia.</title>
        <authorList>
            <person name="Yemataw Z."/>
            <person name="Muzemil S."/>
            <person name="Ambachew D."/>
            <person name="Tripathi L."/>
            <person name="Tesfaye K."/>
            <person name="Chala A."/>
            <person name="Farbos A."/>
            <person name="O'Neill P."/>
            <person name="Moore K."/>
            <person name="Grant M."/>
            <person name="Studholme D.J."/>
        </authorList>
    </citation>
    <scope>NUCLEOTIDE SEQUENCE [LARGE SCALE GENOMIC DNA]</scope>
    <source>
        <tissue evidence="1">Leaf</tissue>
    </source>
</reference>
<proteinExistence type="predicted"/>
<name>A0A444C8P6_ENSVE</name>
<protein>
    <submittedName>
        <fullName evidence="1">Uncharacterized protein</fullName>
    </submittedName>
</protein>
<dbReference type="Proteomes" id="UP000290560">
    <property type="component" value="Unassembled WGS sequence"/>
</dbReference>
<gene>
    <name evidence="1" type="ORF">BHM03_00010863</name>
</gene>
<evidence type="ECO:0000313" key="1">
    <source>
        <dbReference type="EMBL" id="RZR72153.1"/>
    </source>
</evidence>
<sequence>MASRDRYSRGRQQQRWLWLHGLQAVDEGGSNSNRATVMAMLQRCETVDLKKAASDNGVQVASRSLLRFAEGSIDCYSRSVGDVHRLMRVRLMIATTKMVRNYSKVVEMIVLLAATIEVGRQQP</sequence>